<gene>
    <name evidence="3" type="ORF">K469DRAFT_688302</name>
</gene>
<accession>A0A6A6E2Z6</accession>
<dbReference type="OrthoDB" id="5428055at2759"/>
<keyword evidence="2" id="KW-1133">Transmembrane helix</keyword>
<keyword evidence="2" id="KW-0472">Membrane</keyword>
<evidence type="ECO:0000256" key="1">
    <source>
        <dbReference type="SAM" id="MobiDB-lite"/>
    </source>
</evidence>
<sequence length="718" mass="82343">MNVADDAVRGGNREGYPSRIKGRKRKHRFTKRWDPRFFGDRKPCDNDQSYVESKRKLGAVGDGVLLFMQDYEDLVPSCEVEEVEDFCQGANVETLMAASDAAVQRPSAWLDDRRFPARTASAQSRPSANTEDAILENPPGKIAEEDVYEKADQHIISASQQTGPSHMTEPANLASFPSFGDYENREAAPKNCENGNAPFRRYQNPLTAPELYHYLKEKRFDDMELPDADRRLIYISNLDPLFILALTETAPNHQVPALRDAIWKHVASQTSMKIQIPLRGYPVFQLEFHLPYFALRTFAPGKDLAQTTINSKPPRQWIDLSFLELGTTLRSKDDPEYGLYEAQFSLTICGSDNSRWVAYGFVDTDIDDDNGLEGEDFSYLGMNADPIASDGDVNANHPIWDPREYFLLMIEIRMRKVLKEWKGLVRKFERSIKRFRGQHRYNFLYCSRTIAERAEDIKKAVHWTMQTIETLRELRVCLSGTIQAWESFSAAGGDIRYFSDIFSDISRDQAQVSVHQITETFNTLASREKTLLALENSCDELMKIVLQLGFHLNLEGHCVNLESNQLNLQSNQLNIESHRLSRRSNELTIQSNHLNRQSNYLSRQSNDLNVASNEIAQYNGFTAELTLTIITPVAIVTAYFSTQEPVMSFKRNTKNFFISISIFILIMRLFVILRHSLRLLARRFEWWKNITAWATVKQSEYPGPLPYEEEIELDNLSG</sequence>
<proteinExistence type="predicted"/>
<evidence type="ECO:0000313" key="4">
    <source>
        <dbReference type="Proteomes" id="UP000800200"/>
    </source>
</evidence>
<organism evidence="3 4">
    <name type="scientific">Zopfia rhizophila CBS 207.26</name>
    <dbReference type="NCBI Taxonomy" id="1314779"/>
    <lineage>
        <taxon>Eukaryota</taxon>
        <taxon>Fungi</taxon>
        <taxon>Dikarya</taxon>
        <taxon>Ascomycota</taxon>
        <taxon>Pezizomycotina</taxon>
        <taxon>Dothideomycetes</taxon>
        <taxon>Dothideomycetes incertae sedis</taxon>
        <taxon>Zopfiaceae</taxon>
        <taxon>Zopfia</taxon>
    </lineage>
</organism>
<evidence type="ECO:0000313" key="3">
    <source>
        <dbReference type="EMBL" id="KAF2185092.1"/>
    </source>
</evidence>
<reference evidence="3" key="1">
    <citation type="journal article" date="2020" name="Stud. Mycol.">
        <title>101 Dothideomycetes genomes: a test case for predicting lifestyles and emergence of pathogens.</title>
        <authorList>
            <person name="Haridas S."/>
            <person name="Albert R."/>
            <person name="Binder M."/>
            <person name="Bloem J."/>
            <person name="Labutti K."/>
            <person name="Salamov A."/>
            <person name="Andreopoulos B."/>
            <person name="Baker S."/>
            <person name="Barry K."/>
            <person name="Bills G."/>
            <person name="Bluhm B."/>
            <person name="Cannon C."/>
            <person name="Castanera R."/>
            <person name="Culley D."/>
            <person name="Daum C."/>
            <person name="Ezra D."/>
            <person name="Gonzalez J."/>
            <person name="Henrissat B."/>
            <person name="Kuo A."/>
            <person name="Liang C."/>
            <person name="Lipzen A."/>
            <person name="Lutzoni F."/>
            <person name="Magnuson J."/>
            <person name="Mondo S."/>
            <person name="Nolan M."/>
            <person name="Ohm R."/>
            <person name="Pangilinan J."/>
            <person name="Park H.-J."/>
            <person name="Ramirez L."/>
            <person name="Alfaro M."/>
            <person name="Sun H."/>
            <person name="Tritt A."/>
            <person name="Yoshinaga Y."/>
            <person name="Zwiers L.-H."/>
            <person name="Turgeon B."/>
            <person name="Goodwin S."/>
            <person name="Spatafora J."/>
            <person name="Crous P."/>
            <person name="Grigoriev I."/>
        </authorList>
    </citation>
    <scope>NUCLEOTIDE SEQUENCE</scope>
    <source>
        <strain evidence="3">CBS 207.26</strain>
    </source>
</reference>
<protein>
    <submittedName>
        <fullName evidence="3">Uncharacterized protein</fullName>
    </submittedName>
</protein>
<feature type="compositionally biased region" description="Basic and acidic residues" evidence="1">
    <location>
        <begin position="1"/>
        <end position="12"/>
    </location>
</feature>
<evidence type="ECO:0000256" key="2">
    <source>
        <dbReference type="SAM" id="Phobius"/>
    </source>
</evidence>
<dbReference type="EMBL" id="ML994635">
    <property type="protein sequence ID" value="KAF2185092.1"/>
    <property type="molecule type" value="Genomic_DNA"/>
</dbReference>
<keyword evidence="4" id="KW-1185">Reference proteome</keyword>
<dbReference type="Proteomes" id="UP000800200">
    <property type="component" value="Unassembled WGS sequence"/>
</dbReference>
<dbReference type="AlphaFoldDB" id="A0A6A6E2Z6"/>
<feature type="region of interest" description="Disordered" evidence="1">
    <location>
        <begin position="1"/>
        <end position="23"/>
    </location>
</feature>
<name>A0A6A6E2Z6_9PEZI</name>
<feature type="transmembrane region" description="Helical" evidence="2">
    <location>
        <begin position="656"/>
        <end position="673"/>
    </location>
</feature>
<keyword evidence="2" id="KW-0812">Transmembrane</keyword>